<evidence type="ECO:0000313" key="8">
    <source>
        <dbReference type="EMBL" id="SEU07032.1"/>
    </source>
</evidence>
<feature type="domain" description="Resolvase/invertase-type recombinase catalytic" evidence="6">
    <location>
        <begin position="10"/>
        <end position="160"/>
    </location>
</feature>
<sequence>MKQPQPTIKTAALYIRVSTDKQEELSPDSQKRLLLDYAKSHDMIVPAQYIYMENGISGRKADKRPKFQQMIAAAKSDEHPIDVILLWKFSRFARNQEESIVYKSMLRNKCHVDVVSISEPLIDGPFGGLIERIIEWMDEFYSIRLSGDVTRGMTENALRGAYQCRPPLGYRIPYHKATPEIVPEEAETVRMIFDLYVNARMSIFAISKYLNNLGLKTSRGKPFEKRSLEYILQNPGYTGDVRWNRTVNETNEIRDPSEWIIRPGHHPAIISKDLFLQAQTRYYSEYKRRNAKPSEVTKHWLSGLLKCPVCGRSLSSCVIHRKTLPDTFSFQCYGYLKGKCSHDCYVRAEDIEPTVIRALEDVVRRGTVSYTVKKVQSKKSNGNNLEKLKKSLERIAQKEARAKEAYMDGIDTKEEYREIRSRLRQERKDLEEAIYKLEQAEPEESSDDSQMLENITSVLDIVHSPNFTMQEKNVALKSVVDQITYHKDRNHIDVDYYLTKAPEIA</sequence>
<gene>
    <name evidence="8" type="ORF">SAMN05216313_1289</name>
</gene>
<evidence type="ECO:0000259" key="6">
    <source>
        <dbReference type="PROSITE" id="PS51736"/>
    </source>
</evidence>
<dbReference type="InterPro" id="IPR036162">
    <property type="entry name" value="Resolvase-like_N_sf"/>
</dbReference>
<dbReference type="SMART" id="SM00857">
    <property type="entry name" value="Resolvase"/>
    <property type="match status" value="1"/>
</dbReference>
<feature type="coiled-coil region" evidence="5">
    <location>
        <begin position="385"/>
        <end position="440"/>
    </location>
</feature>
<dbReference type="Pfam" id="PF13408">
    <property type="entry name" value="Zn_ribbon_recom"/>
    <property type="match status" value="1"/>
</dbReference>
<dbReference type="Gene3D" id="3.90.1750.20">
    <property type="entry name" value="Putative Large Serine Recombinase, Chain B, Domain 2"/>
    <property type="match status" value="1"/>
</dbReference>
<keyword evidence="9" id="KW-1185">Reference proteome</keyword>
<evidence type="ECO:0000256" key="4">
    <source>
        <dbReference type="PROSITE-ProRule" id="PRU10137"/>
    </source>
</evidence>
<dbReference type="CDD" id="cd00338">
    <property type="entry name" value="Ser_Recombinase"/>
    <property type="match status" value="1"/>
</dbReference>
<dbReference type="InterPro" id="IPR006118">
    <property type="entry name" value="Recombinase_CS"/>
</dbReference>
<dbReference type="RefSeq" id="WP_092368605.1">
    <property type="nucleotide sequence ID" value="NZ_FOIM01000028.1"/>
</dbReference>
<dbReference type="STRING" id="460384.SAMN05216313_1289"/>
<dbReference type="GO" id="GO:0015074">
    <property type="term" value="P:DNA integration"/>
    <property type="evidence" value="ECO:0007669"/>
    <property type="project" value="UniProtKB-KW"/>
</dbReference>
<proteinExistence type="predicted"/>
<evidence type="ECO:0000259" key="7">
    <source>
        <dbReference type="PROSITE" id="PS51737"/>
    </source>
</evidence>
<keyword evidence="2" id="KW-0238">DNA-binding</keyword>
<dbReference type="Gene3D" id="3.40.50.1390">
    <property type="entry name" value="Resolvase, N-terminal catalytic domain"/>
    <property type="match status" value="1"/>
</dbReference>
<keyword evidence="3" id="KW-0233">DNA recombination</keyword>
<evidence type="ECO:0000256" key="3">
    <source>
        <dbReference type="ARBA" id="ARBA00023172"/>
    </source>
</evidence>
<dbReference type="PROSITE" id="PS51737">
    <property type="entry name" value="RECOMBINASE_DNA_BIND"/>
    <property type="match status" value="1"/>
</dbReference>
<keyword evidence="1" id="KW-0229">DNA integration</keyword>
<evidence type="ECO:0000256" key="1">
    <source>
        <dbReference type="ARBA" id="ARBA00022908"/>
    </source>
</evidence>
<evidence type="ECO:0000256" key="2">
    <source>
        <dbReference type="ARBA" id="ARBA00023125"/>
    </source>
</evidence>
<dbReference type="GO" id="GO:0003677">
    <property type="term" value="F:DNA binding"/>
    <property type="evidence" value="ECO:0007669"/>
    <property type="project" value="UniProtKB-KW"/>
</dbReference>
<feature type="domain" description="Recombinase" evidence="7">
    <location>
        <begin position="167"/>
        <end position="289"/>
    </location>
</feature>
<dbReference type="InterPro" id="IPR038109">
    <property type="entry name" value="DNA_bind_recomb_sf"/>
</dbReference>
<name>A0A1I0JB73_9FIRM</name>
<organism evidence="8 9">
    <name type="scientific">Enterocloster lavalensis</name>
    <dbReference type="NCBI Taxonomy" id="460384"/>
    <lineage>
        <taxon>Bacteria</taxon>
        <taxon>Bacillati</taxon>
        <taxon>Bacillota</taxon>
        <taxon>Clostridia</taxon>
        <taxon>Lachnospirales</taxon>
        <taxon>Lachnospiraceae</taxon>
        <taxon>Enterocloster</taxon>
    </lineage>
</organism>
<dbReference type="PANTHER" id="PTHR30461">
    <property type="entry name" value="DNA-INVERTASE FROM LAMBDOID PROPHAGE"/>
    <property type="match status" value="1"/>
</dbReference>
<dbReference type="Proteomes" id="UP000198508">
    <property type="component" value="Unassembled WGS sequence"/>
</dbReference>
<keyword evidence="5" id="KW-0175">Coiled coil</keyword>
<dbReference type="Pfam" id="PF07508">
    <property type="entry name" value="Recombinase"/>
    <property type="match status" value="1"/>
</dbReference>
<protein>
    <submittedName>
        <fullName evidence="8">Site-specific DNA recombinase</fullName>
    </submittedName>
</protein>
<dbReference type="InterPro" id="IPR050639">
    <property type="entry name" value="SSR_resolvase"/>
</dbReference>
<dbReference type="PROSITE" id="PS51736">
    <property type="entry name" value="RECOMBINASES_3"/>
    <property type="match status" value="1"/>
</dbReference>
<feature type="active site" description="O-(5'-phospho-DNA)-serine intermediate" evidence="4">
    <location>
        <position position="18"/>
    </location>
</feature>
<dbReference type="Pfam" id="PF00239">
    <property type="entry name" value="Resolvase"/>
    <property type="match status" value="1"/>
</dbReference>
<dbReference type="InterPro" id="IPR025827">
    <property type="entry name" value="Zn_ribbon_recom_dom"/>
</dbReference>
<evidence type="ECO:0000256" key="5">
    <source>
        <dbReference type="SAM" id="Coils"/>
    </source>
</evidence>
<dbReference type="AlphaFoldDB" id="A0A1I0JB73"/>
<dbReference type="PANTHER" id="PTHR30461:SF23">
    <property type="entry name" value="DNA RECOMBINASE-RELATED"/>
    <property type="match status" value="1"/>
</dbReference>
<dbReference type="InterPro" id="IPR011109">
    <property type="entry name" value="DNA_bind_recombinase_dom"/>
</dbReference>
<accession>A0A1I0JB73</accession>
<dbReference type="InterPro" id="IPR006119">
    <property type="entry name" value="Resolv_N"/>
</dbReference>
<dbReference type="GO" id="GO:0000150">
    <property type="term" value="F:DNA strand exchange activity"/>
    <property type="evidence" value="ECO:0007669"/>
    <property type="project" value="InterPro"/>
</dbReference>
<dbReference type="EMBL" id="FOIM01000028">
    <property type="protein sequence ID" value="SEU07032.1"/>
    <property type="molecule type" value="Genomic_DNA"/>
</dbReference>
<dbReference type="PROSITE" id="PS00397">
    <property type="entry name" value="RECOMBINASES_1"/>
    <property type="match status" value="1"/>
</dbReference>
<reference evidence="9" key="1">
    <citation type="submission" date="2016-10" db="EMBL/GenBank/DDBJ databases">
        <authorList>
            <person name="Varghese N."/>
            <person name="Submissions S."/>
        </authorList>
    </citation>
    <scope>NUCLEOTIDE SEQUENCE [LARGE SCALE GENOMIC DNA]</scope>
    <source>
        <strain evidence="9">NLAE-zl-G277</strain>
    </source>
</reference>
<dbReference type="SUPFAM" id="SSF53041">
    <property type="entry name" value="Resolvase-like"/>
    <property type="match status" value="1"/>
</dbReference>
<evidence type="ECO:0000313" key="9">
    <source>
        <dbReference type="Proteomes" id="UP000198508"/>
    </source>
</evidence>